<dbReference type="InterPro" id="IPR008713">
    <property type="entry name" value="Phage_lambda_NinG"/>
</dbReference>
<proteinExistence type="predicted"/>
<organism evidence="1 2">
    <name type="scientific">Seminibacterium arietis</name>
    <dbReference type="NCBI Taxonomy" id="1173502"/>
    <lineage>
        <taxon>Bacteria</taxon>
        <taxon>Pseudomonadati</taxon>
        <taxon>Pseudomonadota</taxon>
        <taxon>Gammaproteobacteria</taxon>
        <taxon>Pasteurellales</taxon>
        <taxon>Pasteurellaceae</taxon>
        <taxon>Seminibacterium</taxon>
    </lineage>
</organism>
<dbReference type="EMBL" id="JBHTJN010000001">
    <property type="protein sequence ID" value="MFD0965287.1"/>
    <property type="molecule type" value="Genomic_DNA"/>
</dbReference>
<accession>A0ABW3I7B0</accession>
<evidence type="ECO:0000313" key="1">
    <source>
        <dbReference type="EMBL" id="MFD0965287.1"/>
    </source>
</evidence>
<dbReference type="Proteomes" id="UP001596996">
    <property type="component" value="Unassembled WGS sequence"/>
</dbReference>
<keyword evidence="2" id="KW-1185">Reference proteome</keyword>
<reference evidence="2" key="1">
    <citation type="journal article" date="2019" name="Int. J. Syst. Evol. Microbiol.">
        <title>The Global Catalogue of Microorganisms (GCM) 10K type strain sequencing project: providing services to taxonomists for standard genome sequencing and annotation.</title>
        <authorList>
            <consortium name="The Broad Institute Genomics Platform"/>
            <consortium name="The Broad Institute Genome Sequencing Center for Infectious Disease"/>
            <person name="Wu L."/>
            <person name="Ma J."/>
        </authorList>
    </citation>
    <scope>NUCLEOTIDE SEQUENCE [LARGE SCALE GENOMIC DNA]</scope>
    <source>
        <strain evidence="2">CCUG 61707</strain>
    </source>
</reference>
<dbReference type="Pfam" id="PF05766">
    <property type="entry name" value="NinG"/>
    <property type="match status" value="1"/>
</dbReference>
<name>A0ABW3I7B0_9PAST</name>
<gene>
    <name evidence="1" type="ORF">ACFQ02_00180</name>
</gene>
<dbReference type="RefSeq" id="WP_380818180.1">
    <property type="nucleotide sequence ID" value="NZ_JBHTJN010000001.1"/>
</dbReference>
<sequence>MNASEKIKEYKCKCCGNLFVKTISTTQQVCSLACAIKLGKQQTRQKREKMSKAKRLETKKRMTALKEMNKTHHQLISEAQSAVNKYVRVRDKLKSCISCGMPLVDEKLGGGFDAGHYRSRGAAPHLRFYTLNIHGQCKRCNRWLGGNYHEYRAGLVERLGLEKVKLIESDNRSRHYSDDDLRRIKKIFNQKARRLGRRRGYDEY</sequence>
<protein>
    <submittedName>
        <fullName evidence="1">Recombination protein NinG</fullName>
    </submittedName>
</protein>
<evidence type="ECO:0000313" key="2">
    <source>
        <dbReference type="Proteomes" id="UP001596996"/>
    </source>
</evidence>
<comment type="caution">
    <text evidence="1">The sequence shown here is derived from an EMBL/GenBank/DDBJ whole genome shotgun (WGS) entry which is preliminary data.</text>
</comment>